<dbReference type="FunFam" id="1.20.1640.10:FF:000010">
    <property type="entry name" value="NPC intracellular cholesterol transporter 1"/>
    <property type="match status" value="1"/>
</dbReference>
<feature type="transmembrane region" description="Helical" evidence="15">
    <location>
        <begin position="282"/>
        <end position="304"/>
    </location>
</feature>
<dbReference type="Pfam" id="PF16414">
    <property type="entry name" value="NPC1_N"/>
    <property type="match status" value="1"/>
</dbReference>
<keyword evidence="8" id="KW-0443">Lipid metabolism</keyword>
<dbReference type="GO" id="GO:0012505">
    <property type="term" value="C:endomembrane system"/>
    <property type="evidence" value="ECO:0007669"/>
    <property type="project" value="UniProtKB-SubCell"/>
</dbReference>
<evidence type="ECO:0000256" key="12">
    <source>
        <dbReference type="ARBA" id="ARBA00023180"/>
    </source>
</evidence>
<evidence type="ECO:0000256" key="5">
    <source>
        <dbReference type="ARBA" id="ARBA00022692"/>
    </source>
</evidence>
<dbReference type="GO" id="GO:0042632">
    <property type="term" value="P:cholesterol homeostasis"/>
    <property type="evidence" value="ECO:0007669"/>
    <property type="project" value="TreeGrafter"/>
</dbReference>
<feature type="transmembrane region" description="Helical" evidence="15">
    <location>
        <begin position="349"/>
        <end position="377"/>
    </location>
</feature>
<evidence type="ECO:0000256" key="1">
    <source>
        <dbReference type="ARBA" id="ARBA00004127"/>
    </source>
</evidence>
<dbReference type="InterPro" id="IPR032190">
    <property type="entry name" value="NPC1_N"/>
</dbReference>
<reference evidence="18" key="3">
    <citation type="submission" date="2025-09" db="UniProtKB">
        <authorList>
            <consortium name="Ensembl"/>
        </authorList>
    </citation>
    <scope>IDENTIFICATION</scope>
    <source>
        <strain evidence="18">Isolate ISIS603380</strain>
    </source>
</reference>
<feature type="transmembrane region" description="Helical" evidence="15">
    <location>
        <begin position="1213"/>
        <end position="1237"/>
    </location>
</feature>
<keyword evidence="7 15" id="KW-1133">Transmembrane helix</keyword>
<evidence type="ECO:0000313" key="19">
    <source>
        <dbReference type="Proteomes" id="UP000007646"/>
    </source>
</evidence>
<reference evidence="18 19" key="1">
    <citation type="submission" date="2009-06" db="EMBL/GenBank/DDBJ databases">
        <title>The Genome Sequence of Loxodonta africana (African elephant).</title>
        <authorList>
            <person name="Di Palma F."/>
            <person name="Heiman D."/>
            <person name="Young S."/>
            <person name="Johnson J."/>
            <person name="Lander E.S."/>
            <person name="Lindblad-Toh K."/>
        </authorList>
    </citation>
    <scope>NUCLEOTIDE SEQUENCE [LARGE SCALE GENOMIC DNA]</scope>
    <source>
        <strain evidence="18 19">Isolate ISIS603380</strain>
    </source>
</reference>
<feature type="transmembrane region" description="Helical" evidence="15">
    <location>
        <begin position="1120"/>
        <end position="1139"/>
    </location>
</feature>
<dbReference type="NCBIfam" id="TIGR00917">
    <property type="entry name" value="2A060601"/>
    <property type="match status" value="1"/>
</dbReference>
<gene>
    <name evidence="18" type="primary">NPC1L1</name>
</gene>
<keyword evidence="13" id="KW-0753">Steroid metabolism</keyword>
<keyword evidence="19" id="KW-1185">Reference proteome</keyword>
<feature type="transmembrane region" description="Helical" evidence="15">
    <location>
        <begin position="1249"/>
        <end position="1272"/>
    </location>
</feature>
<feature type="chain" id="PRO_5003455457" evidence="16">
    <location>
        <begin position="22"/>
        <end position="1343"/>
    </location>
</feature>
<dbReference type="Pfam" id="PF12349">
    <property type="entry name" value="Sterol-sensing"/>
    <property type="match status" value="1"/>
</dbReference>
<evidence type="ECO:0000256" key="15">
    <source>
        <dbReference type="SAM" id="Phobius"/>
    </source>
</evidence>
<dbReference type="FunCoup" id="G3TKB2">
    <property type="interactions" value="27"/>
</dbReference>
<keyword evidence="9 15" id="KW-0472">Membrane</keyword>
<dbReference type="STRING" id="9785.ENSLAFP00000015250"/>
<name>G3TKB2_LOXAF</name>
<feature type="transmembrane region" description="Helical" evidence="15">
    <location>
        <begin position="671"/>
        <end position="695"/>
    </location>
</feature>
<feature type="transmembrane region" description="Helical" evidence="15">
    <location>
        <begin position="774"/>
        <end position="800"/>
    </location>
</feature>
<dbReference type="GO" id="GO:0030301">
    <property type="term" value="P:cholesterol transport"/>
    <property type="evidence" value="ECO:0007669"/>
    <property type="project" value="UniProtKB-ARBA"/>
</dbReference>
<keyword evidence="12" id="KW-0325">Glycoprotein</keyword>
<evidence type="ECO:0000256" key="11">
    <source>
        <dbReference type="ARBA" id="ARBA00023166"/>
    </source>
</evidence>
<evidence type="ECO:0000256" key="6">
    <source>
        <dbReference type="ARBA" id="ARBA00022729"/>
    </source>
</evidence>
<organism evidence="18 19">
    <name type="scientific">Loxodonta africana</name>
    <name type="common">African elephant</name>
    <dbReference type="NCBI Taxonomy" id="9785"/>
    <lineage>
        <taxon>Eukaryota</taxon>
        <taxon>Metazoa</taxon>
        <taxon>Chordata</taxon>
        <taxon>Craniata</taxon>
        <taxon>Vertebrata</taxon>
        <taxon>Euteleostomi</taxon>
        <taxon>Mammalia</taxon>
        <taxon>Eutheria</taxon>
        <taxon>Afrotheria</taxon>
        <taxon>Proboscidea</taxon>
        <taxon>Elephantidae</taxon>
        <taxon>Loxodonta</taxon>
    </lineage>
</organism>
<comment type="catalytic activity">
    <reaction evidence="14">
        <text>cholesterol(in) = cholesterol(out)</text>
        <dbReference type="Rhea" id="RHEA:39747"/>
        <dbReference type="ChEBI" id="CHEBI:16113"/>
    </reaction>
</comment>
<dbReference type="GeneTree" id="ENSGT00940000159904"/>
<comment type="similarity">
    <text evidence="2">Belongs to the patched family.</text>
</comment>
<evidence type="ECO:0000256" key="2">
    <source>
        <dbReference type="ARBA" id="ARBA00005585"/>
    </source>
</evidence>
<dbReference type="InterPro" id="IPR053958">
    <property type="entry name" value="HMGCR/SNAP/NPC1-like_SSD"/>
</dbReference>
<feature type="signal peptide" evidence="16">
    <location>
        <begin position="1"/>
        <end position="21"/>
    </location>
</feature>
<evidence type="ECO:0000256" key="8">
    <source>
        <dbReference type="ARBA" id="ARBA00023098"/>
    </source>
</evidence>
<feature type="transmembrane region" description="Helical" evidence="15">
    <location>
        <begin position="638"/>
        <end position="659"/>
    </location>
</feature>
<feature type="transmembrane region" description="Helical" evidence="15">
    <location>
        <begin position="1174"/>
        <end position="1192"/>
    </location>
</feature>
<evidence type="ECO:0000256" key="7">
    <source>
        <dbReference type="ARBA" id="ARBA00022989"/>
    </source>
</evidence>
<dbReference type="InterPro" id="IPR000731">
    <property type="entry name" value="SSD"/>
</dbReference>
<dbReference type="InterPro" id="IPR004765">
    <property type="entry name" value="NPC1-like"/>
</dbReference>
<dbReference type="PANTHER" id="PTHR45727:SF3">
    <property type="entry name" value="NPC1-LIKE INTRACELLULAR CHOLESTEROL TRANSPORTER 1"/>
    <property type="match status" value="1"/>
</dbReference>
<dbReference type="GO" id="GO:0030299">
    <property type="term" value="P:intestinal cholesterol absorption"/>
    <property type="evidence" value="ECO:0007669"/>
    <property type="project" value="TreeGrafter"/>
</dbReference>
<dbReference type="SUPFAM" id="SSF82866">
    <property type="entry name" value="Multidrug efflux transporter AcrB transmembrane domain"/>
    <property type="match status" value="2"/>
</dbReference>
<dbReference type="GO" id="GO:0008203">
    <property type="term" value="P:cholesterol metabolic process"/>
    <property type="evidence" value="ECO:0007669"/>
    <property type="project" value="UniProtKB-KW"/>
</dbReference>
<feature type="transmembrane region" description="Helical" evidence="15">
    <location>
        <begin position="1146"/>
        <end position="1168"/>
    </location>
</feature>
<feature type="transmembrane region" description="Helical" evidence="15">
    <location>
        <begin position="852"/>
        <end position="871"/>
    </location>
</feature>
<keyword evidence="4" id="KW-0153">Cholesterol metabolism</keyword>
<comment type="subcellular location">
    <subcellularLocation>
        <location evidence="1">Endomembrane system</location>
        <topology evidence="1">Multi-pass membrane protein</topology>
    </subcellularLocation>
</comment>
<feature type="transmembrane region" description="Helical" evidence="15">
    <location>
        <begin position="701"/>
        <end position="724"/>
    </location>
</feature>
<keyword evidence="11" id="KW-1207">Sterol metabolism</keyword>
<dbReference type="InParanoid" id="G3TKB2"/>
<keyword evidence="5 15" id="KW-0812">Transmembrane</keyword>
<dbReference type="PROSITE" id="PS50156">
    <property type="entry name" value="SSD"/>
    <property type="match status" value="1"/>
</dbReference>
<dbReference type="FunFam" id="1.20.1640.10:FF:000008">
    <property type="entry name" value="NPC intracellular cholesterol transporter 1"/>
    <property type="match status" value="1"/>
</dbReference>
<dbReference type="PANTHER" id="PTHR45727">
    <property type="entry name" value="NPC INTRACELLULAR CHOLESTEROL TRANSPORTER 1"/>
    <property type="match status" value="1"/>
</dbReference>
<evidence type="ECO:0000259" key="17">
    <source>
        <dbReference type="PROSITE" id="PS50156"/>
    </source>
</evidence>
<evidence type="ECO:0000256" key="16">
    <source>
        <dbReference type="SAM" id="SignalP"/>
    </source>
</evidence>
<accession>G3TKB2</accession>
<dbReference type="eggNOG" id="KOG1933">
    <property type="taxonomic scope" value="Eukaryota"/>
</dbReference>
<feature type="domain" description="SSD" evidence="17">
    <location>
        <begin position="637"/>
        <end position="802"/>
    </location>
</feature>
<dbReference type="Pfam" id="PF22314">
    <property type="entry name" value="NPC1_MLD"/>
    <property type="match status" value="1"/>
</dbReference>
<protein>
    <submittedName>
        <fullName evidence="18">NPC1 like intracellular cholesterol transporter 1</fullName>
    </submittedName>
</protein>
<dbReference type="GO" id="GO:0015485">
    <property type="term" value="F:cholesterol binding"/>
    <property type="evidence" value="ECO:0007669"/>
    <property type="project" value="TreeGrafter"/>
</dbReference>
<reference evidence="18" key="2">
    <citation type="submission" date="2025-08" db="UniProtKB">
        <authorList>
            <consortium name="Ensembl"/>
        </authorList>
    </citation>
    <scope>IDENTIFICATION</scope>
    <source>
        <strain evidence="18">Isolate ISIS603380</strain>
    </source>
</reference>
<evidence type="ECO:0000256" key="9">
    <source>
        <dbReference type="ARBA" id="ARBA00023136"/>
    </source>
</evidence>
<evidence type="ECO:0000313" key="18">
    <source>
        <dbReference type="Ensembl" id="ENSLAFP00000015250.3"/>
    </source>
</evidence>
<dbReference type="Gene3D" id="1.20.1640.10">
    <property type="entry name" value="Multidrug efflux transporter AcrB transmembrane domain"/>
    <property type="match status" value="2"/>
</dbReference>
<dbReference type="GO" id="GO:0005319">
    <property type="term" value="F:lipid transporter activity"/>
    <property type="evidence" value="ECO:0007669"/>
    <property type="project" value="InterPro"/>
</dbReference>
<keyword evidence="6 16" id="KW-0732">Signal</keyword>
<dbReference type="InterPro" id="IPR053956">
    <property type="entry name" value="NPC1_MLD"/>
</dbReference>
<evidence type="ECO:0000256" key="3">
    <source>
        <dbReference type="ARBA" id="ARBA00022448"/>
    </source>
</evidence>
<dbReference type="Proteomes" id="UP000007646">
    <property type="component" value="Unassembled WGS sequence"/>
</dbReference>
<evidence type="ECO:0000256" key="13">
    <source>
        <dbReference type="ARBA" id="ARBA00023221"/>
    </source>
</evidence>
<feature type="transmembrane region" description="Helical" evidence="15">
    <location>
        <begin position="745"/>
        <end position="768"/>
    </location>
</feature>
<keyword evidence="3" id="KW-0813">Transport</keyword>
<proteinExistence type="inferred from homology"/>
<sequence length="1343" mass="147393">MAEAGLRCWLLYVLLLHLAQAQPYTPIHQAGYCALYEECGKNPELPGSLAELSNVPCLSNTPARHVAGQHLILLRRICPRLYNGLNTTYACCSSKQLESLELSLAITKALLTRCPACSDNFVSLHCQNTCSPNQSLFINVTRVFQLATGQPAAVLAYQAFYQRSFAEHAYDSCSLVRIPAAASLAVGTMCGVYGSALCNAQRWLNFQGDTSNGLAPLEITFHLLDPSQAPGNGIQLLNSEIVSCNESQGIGSPACSCQDCATSCPDIAHPQALDATFRFGQMAGALALVIILCSALVVLVAFLVQPRLAHCRDKDKDKDKAVDPGVHTSFFDRLSFATHKLLSRFFQAWGTWVASWPLTILGVSIAVVLGLAGGLAFVELTTDPVELWSAPNSQARWEKEFHDQHFGPFFRTNQVILTAPGRASYLYDSLLLGPKNFSGVLSPDLLLELLELQERLRQLQVWSPKEQRNVSLGDICYAPLNPHNATLSDCCVNSLLQYFQNNRSHLLLTANQTLMGQTSQVDWRDHFLYCVNAPLTFKDGTALGLSCMADYGAPVFPFLAVGGYKGKDYSEAEALIMTFSLNNYLPGDPRLAQVKLWELGFLEEVRAFQRRMAGTFQVTFMVERSLEDEINRTTWEDLPIFATSYIVIFLYIALALGSYSSRSRRLVDSKGTLGLGGVAVVLGAVMAAIGFFSYLGVPSSLIILQVVPFLVLAVGADNIFIFVLEYQRLPRKPGERREQHIGRTLGHVGPSMLLCSISEAICFFLGMLTPMPAVRTFALTCGFAVVLDFLLQMLAFVALLSLDSKRQELPALDVCCCRRAQQPPQPSQGEGLLLRFFRHVYVPVLLHKVTRAVVVVLFLALFGVGLYYMFYITVGLDQELTLPKDSYLLDYFLSLNRYFEVGAPIYFVTTAGYNFSSTAGMNGICSSAGCDSYSLTQKIQYATEFPELSYLAMPASSWVDDFIDWLTPSSCCRLYAFGSNKDEFCPSTSSSLSCSKSCIAFTLGPVRPSVEQFHKYLPLFLNDPPNINCPKGGLAAYGTSVNMSLDGQILGPASRFMAYHTPLRNSQDYTEALRVSRALAANITASLRKVPGTDPAFEVFPYTISNVFYEQYLMVVPEGLFMLGLCLVPTFAVCCLLLGMDLRSGLINLFSIVMILVDTVGFMALWGISYNTVSLINLVSAVGISVEFVSHITRSFAISIKPTRLERAKEATITMGSAVFAGVAMTNLPGILVLGLAKAQLIQIFFFHLNLLITVLGLLHGLVFLPVVLSYLGPDVNRALVLEQRQAEVAATAKEATARENPCLTYPSVTHMTNNVYINEDFEHDVKSANDVDSSCPIVGRCS</sequence>
<dbReference type="Ensembl" id="ENSLAFT00000018202.3">
    <property type="protein sequence ID" value="ENSLAFP00000015250.3"/>
    <property type="gene ID" value="ENSLAFG00000018200.3"/>
</dbReference>
<dbReference type="OMA" id="QVFPYTI"/>
<dbReference type="HOGENOM" id="CLU_002359_0_0_1"/>
<dbReference type="GO" id="GO:0005886">
    <property type="term" value="C:plasma membrane"/>
    <property type="evidence" value="ECO:0007669"/>
    <property type="project" value="TreeGrafter"/>
</dbReference>
<evidence type="ECO:0000256" key="10">
    <source>
        <dbReference type="ARBA" id="ARBA00023157"/>
    </source>
</evidence>
<keyword evidence="10" id="KW-1015">Disulfide bond</keyword>
<evidence type="ECO:0000256" key="14">
    <source>
        <dbReference type="ARBA" id="ARBA00034049"/>
    </source>
</evidence>
<evidence type="ECO:0000256" key="4">
    <source>
        <dbReference type="ARBA" id="ARBA00022548"/>
    </source>
</evidence>